<sequence>MRILNFREIDVNSKIKKEIVSFMNSNPMEELPNIDDDDFEVIHYSNAGELLKDYFTDVAFERSPIEEMIKEMINVNYDINELVKFCFNDYMFRTKENEFLEIVVEQ</sequence>
<proteinExistence type="predicted"/>
<name>A0AAP7IFH1_9STAP</name>
<dbReference type="EMBL" id="LNPX01000001">
    <property type="protein sequence ID" value="OEK59125.1"/>
    <property type="molecule type" value="Genomic_DNA"/>
</dbReference>
<accession>A0AAP7IFH1</accession>
<protein>
    <submittedName>
        <fullName evidence="1">Uncharacterized protein</fullName>
    </submittedName>
</protein>
<reference evidence="2" key="1">
    <citation type="submission" date="2015-11" db="EMBL/GenBank/DDBJ databases">
        <title>Genomic diversity of Staphylococcus saprophyticus strains from urinary tract infections, animal surfaces, and fermented foods.</title>
        <authorList>
            <person name="Wolfe B.E."/>
        </authorList>
    </citation>
    <scope>NUCLEOTIDE SEQUENCE [LARGE SCALE GENOMIC DNA]</scope>
    <source>
        <strain evidence="2">738_7</strain>
    </source>
</reference>
<dbReference type="AlphaFoldDB" id="A0AAP7IFH1"/>
<comment type="caution">
    <text evidence="1">The sequence shown here is derived from an EMBL/GenBank/DDBJ whole genome shotgun (WGS) entry which is preliminary data.</text>
</comment>
<dbReference type="RefSeq" id="WP_069854251.1">
    <property type="nucleotide sequence ID" value="NZ_LNPX01000001.1"/>
</dbReference>
<gene>
    <name evidence="1" type="ORF">ASS94_00225</name>
</gene>
<organism evidence="1 2">
    <name type="scientific">Staphylococcus equorum</name>
    <dbReference type="NCBI Taxonomy" id="246432"/>
    <lineage>
        <taxon>Bacteria</taxon>
        <taxon>Bacillati</taxon>
        <taxon>Bacillota</taxon>
        <taxon>Bacilli</taxon>
        <taxon>Bacillales</taxon>
        <taxon>Staphylococcaceae</taxon>
        <taxon>Staphylococcus</taxon>
    </lineage>
</organism>
<dbReference type="Proteomes" id="UP000095464">
    <property type="component" value="Unassembled WGS sequence"/>
</dbReference>
<evidence type="ECO:0000313" key="1">
    <source>
        <dbReference type="EMBL" id="OEK59125.1"/>
    </source>
</evidence>
<evidence type="ECO:0000313" key="2">
    <source>
        <dbReference type="Proteomes" id="UP000095464"/>
    </source>
</evidence>